<dbReference type="InterPro" id="IPR009057">
    <property type="entry name" value="Homeodomain-like_sf"/>
</dbReference>
<evidence type="ECO:0000256" key="1">
    <source>
        <dbReference type="ARBA" id="ARBA00023015"/>
    </source>
</evidence>
<keyword evidence="3" id="KW-0804">Transcription</keyword>
<evidence type="ECO:0000313" key="5">
    <source>
        <dbReference type="EMBL" id="MCX2562918.1"/>
    </source>
</evidence>
<dbReference type="PANTHER" id="PTHR30514:SF20">
    <property type="entry name" value="TRANSCRIPTIONAL REGULATOR"/>
    <property type="match status" value="1"/>
</dbReference>
<feature type="domain" description="HTH rpiR-type" evidence="4">
    <location>
        <begin position="20"/>
        <end position="96"/>
    </location>
</feature>
<dbReference type="PROSITE" id="PS51071">
    <property type="entry name" value="HTH_RPIR"/>
    <property type="match status" value="1"/>
</dbReference>
<dbReference type="InterPro" id="IPR046348">
    <property type="entry name" value="SIS_dom_sf"/>
</dbReference>
<dbReference type="Pfam" id="PF01418">
    <property type="entry name" value="HTH_6"/>
    <property type="match status" value="1"/>
</dbReference>
<keyword evidence="2" id="KW-0238">DNA-binding</keyword>
<dbReference type="InterPro" id="IPR001347">
    <property type="entry name" value="SIS_dom"/>
</dbReference>
<protein>
    <submittedName>
        <fullName evidence="5">MurR/RpiR family transcriptional regulator</fullName>
    </submittedName>
</protein>
<dbReference type="CDD" id="cd05013">
    <property type="entry name" value="SIS_RpiR"/>
    <property type="match status" value="1"/>
</dbReference>
<sequence>MTSETVSSSDDYEKTIENYDNFYHKLRQRYDRLSPRLRQFADFVVSHPEEFAMGTAKVLSETAGVQPSTIVRFAHALGFESFSELHSVFKKYFFQRSLQHEAWAAALRRSDGQPARAGNLLDGFCRAAGLSLDAVCRETRPERLEAAADILASARVIYILGLKESMPVARLVAYYFSVRGIAHCLIGLESGMEYDAIRRAGPEDAAVVLSFSPYFEQTTELSQRLESYGVSMVAFTDRAASPVIPKTGLWFECREADHRGFRFHASAFLLGAVLACAVSERRRPTPVRQEAP</sequence>
<dbReference type="Pfam" id="PF01380">
    <property type="entry name" value="SIS"/>
    <property type="match status" value="1"/>
</dbReference>
<evidence type="ECO:0000259" key="4">
    <source>
        <dbReference type="PROSITE" id="PS51071"/>
    </source>
</evidence>
<dbReference type="InterPro" id="IPR047640">
    <property type="entry name" value="RpiR-like"/>
</dbReference>
<dbReference type="SUPFAM" id="SSF46689">
    <property type="entry name" value="Homeodomain-like"/>
    <property type="match status" value="1"/>
</dbReference>
<dbReference type="InterPro" id="IPR000281">
    <property type="entry name" value="HTH_RpiR"/>
</dbReference>
<comment type="caution">
    <text evidence="5">The sequence shown here is derived from an EMBL/GenBank/DDBJ whole genome shotgun (WGS) entry which is preliminary data.</text>
</comment>
<dbReference type="SUPFAM" id="SSF53697">
    <property type="entry name" value="SIS domain"/>
    <property type="match status" value="1"/>
</dbReference>
<evidence type="ECO:0000256" key="3">
    <source>
        <dbReference type="ARBA" id="ARBA00023163"/>
    </source>
</evidence>
<evidence type="ECO:0000313" key="6">
    <source>
        <dbReference type="Proteomes" id="UP001301152"/>
    </source>
</evidence>
<keyword evidence="6" id="KW-1185">Reference proteome</keyword>
<dbReference type="InterPro" id="IPR035472">
    <property type="entry name" value="RpiR-like_SIS"/>
</dbReference>
<evidence type="ECO:0000256" key="2">
    <source>
        <dbReference type="ARBA" id="ARBA00023125"/>
    </source>
</evidence>
<name>A0ABT3QCA2_9PROT</name>
<dbReference type="Gene3D" id="3.40.50.10490">
    <property type="entry name" value="Glucose-6-phosphate isomerase like protein, domain 1"/>
    <property type="match status" value="1"/>
</dbReference>
<dbReference type="InterPro" id="IPR036388">
    <property type="entry name" value="WH-like_DNA-bd_sf"/>
</dbReference>
<proteinExistence type="predicted"/>
<reference evidence="5 6" key="1">
    <citation type="submission" date="2022-11" db="EMBL/GenBank/DDBJ databases">
        <title>Genome sequencing of Acetobacter type strain.</title>
        <authorList>
            <person name="Heo J."/>
            <person name="Lee D."/>
            <person name="Han B.-H."/>
            <person name="Hong S.-B."/>
            <person name="Kwon S.-W."/>
        </authorList>
    </citation>
    <scope>NUCLEOTIDE SEQUENCE [LARGE SCALE GENOMIC DNA]</scope>
    <source>
        <strain evidence="5 6">KACC 21253</strain>
    </source>
</reference>
<dbReference type="Gene3D" id="1.10.10.10">
    <property type="entry name" value="Winged helix-like DNA-binding domain superfamily/Winged helix DNA-binding domain"/>
    <property type="match status" value="1"/>
</dbReference>
<keyword evidence="1" id="KW-0805">Transcription regulation</keyword>
<gene>
    <name evidence="5" type="ORF">OQ497_02880</name>
</gene>
<dbReference type="RefSeq" id="WP_173559983.1">
    <property type="nucleotide sequence ID" value="NZ_JAPIUZ010000001.1"/>
</dbReference>
<organism evidence="5 6">
    <name type="scientific">Acetobacter thailandicus</name>
    <dbReference type="NCBI Taxonomy" id="1502842"/>
    <lineage>
        <taxon>Bacteria</taxon>
        <taxon>Pseudomonadati</taxon>
        <taxon>Pseudomonadota</taxon>
        <taxon>Alphaproteobacteria</taxon>
        <taxon>Acetobacterales</taxon>
        <taxon>Acetobacteraceae</taxon>
        <taxon>Acetobacter</taxon>
    </lineage>
</organism>
<dbReference type="PANTHER" id="PTHR30514">
    <property type="entry name" value="GLUCOKINASE"/>
    <property type="match status" value="1"/>
</dbReference>
<dbReference type="Proteomes" id="UP001301152">
    <property type="component" value="Unassembled WGS sequence"/>
</dbReference>
<dbReference type="EMBL" id="JAPIUZ010000001">
    <property type="protein sequence ID" value="MCX2562918.1"/>
    <property type="molecule type" value="Genomic_DNA"/>
</dbReference>
<accession>A0ABT3QCA2</accession>